<keyword evidence="2" id="KW-0472">Membrane</keyword>
<dbReference type="GO" id="GO:0071816">
    <property type="term" value="P:tail-anchored membrane protein insertion into ER membrane"/>
    <property type="evidence" value="ECO:0007669"/>
    <property type="project" value="TreeGrafter"/>
</dbReference>
<feature type="region of interest" description="Disordered" evidence="1">
    <location>
        <begin position="1"/>
        <end position="106"/>
    </location>
</feature>
<dbReference type="InterPro" id="IPR016719">
    <property type="entry name" value="CAMLG"/>
</dbReference>
<proteinExistence type="predicted"/>
<evidence type="ECO:0000313" key="3">
    <source>
        <dbReference type="EMBL" id="KAK4292139.1"/>
    </source>
</evidence>
<feature type="transmembrane region" description="Helical" evidence="2">
    <location>
        <begin position="201"/>
        <end position="228"/>
    </location>
</feature>
<dbReference type="PANTHER" id="PTHR15026:SF0">
    <property type="entry name" value="GUIDED ENTRY OF TAIL-ANCHORED PROTEINS FACTOR CAMLG"/>
    <property type="match status" value="1"/>
</dbReference>
<keyword evidence="4" id="KW-1185">Reference proteome</keyword>
<feature type="compositionally biased region" description="Low complexity" evidence="1">
    <location>
        <begin position="69"/>
        <end position="82"/>
    </location>
</feature>
<evidence type="ECO:0000313" key="4">
    <source>
        <dbReference type="Proteomes" id="UP001292094"/>
    </source>
</evidence>
<organism evidence="3 4">
    <name type="scientific">Petrolisthes manimaculis</name>
    <dbReference type="NCBI Taxonomy" id="1843537"/>
    <lineage>
        <taxon>Eukaryota</taxon>
        <taxon>Metazoa</taxon>
        <taxon>Ecdysozoa</taxon>
        <taxon>Arthropoda</taxon>
        <taxon>Crustacea</taxon>
        <taxon>Multicrustacea</taxon>
        <taxon>Malacostraca</taxon>
        <taxon>Eumalacostraca</taxon>
        <taxon>Eucarida</taxon>
        <taxon>Decapoda</taxon>
        <taxon>Pleocyemata</taxon>
        <taxon>Anomura</taxon>
        <taxon>Galatheoidea</taxon>
        <taxon>Porcellanidae</taxon>
        <taxon>Petrolisthes</taxon>
    </lineage>
</organism>
<dbReference type="Proteomes" id="UP001292094">
    <property type="component" value="Unassembled WGS sequence"/>
</dbReference>
<keyword evidence="2" id="KW-1133">Transmembrane helix</keyword>
<feature type="region of interest" description="Disordered" evidence="1">
    <location>
        <begin position="118"/>
        <end position="150"/>
    </location>
</feature>
<name>A0AAE1NN43_9EUCA</name>
<evidence type="ECO:0000256" key="1">
    <source>
        <dbReference type="SAM" id="MobiDB-lite"/>
    </source>
</evidence>
<dbReference type="EMBL" id="JAWZYT010004923">
    <property type="protein sequence ID" value="KAK4292139.1"/>
    <property type="molecule type" value="Genomic_DNA"/>
</dbReference>
<comment type="caution">
    <text evidence="3">The sequence shown here is derived from an EMBL/GenBank/DDBJ whole genome shotgun (WGS) entry which is preliminary data.</text>
</comment>
<evidence type="ECO:0000256" key="2">
    <source>
        <dbReference type="SAM" id="Phobius"/>
    </source>
</evidence>
<accession>A0AAE1NN43</accession>
<reference evidence="3" key="1">
    <citation type="submission" date="2023-11" db="EMBL/GenBank/DDBJ databases">
        <title>Genome assemblies of two species of porcelain crab, Petrolisthes cinctipes and Petrolisthes manimaculis (Anomura: Porcellanidae).</title>
        <authorList>
            <person name="Angst P."/>
        </authorList>
    </citation>
    <scope>NUCLEOTIDE SEQUENCE</scope>
    <source>
        <strain evidence="3">PB745_02</strain>
        <tissue evidence="3">Gill</tissue>
    </source>
</reference>
<feature type="compositionally biased region" description="Polar residues" evidence="1">
    <location>
        <begin position="30"/>
        <end position="68"/>
    </location>
</feature>
<dbReference type="GO" id="GO:0043529">
    <property type="term" value="C:GET complex"/>
    <property type="evidence" value="ECO:0007669"/>
    <property type="project" value="TreeGrafter"/>
</dbReference>
<gene>
    <name evidence="3" type="ORF">Pmani_035068</name>
</gene>
<feature type="transmembrane region" description="Helical" evidence="2">
    <location>
        <begin position="282"/>
        <end position="300"/>
    </location>
</feature>
<protein>
    <submittedName>
        <fullName evidence="3">Uncharacterized protein</fullName>
    </submittedName>
</protein>
<sequence>MADEAEARRRQLRRRKILENAEERKRKIFGTSNPISATTDNNNKTIKAQQDDMSPQVALSSALPTNVESSPTSACPTSPSNSVISGGPATPTSDTNTPTLGSLDNNNLVEEDVYPELNETSRLTSDPGVESLSERRSTSVPGAQNGTIPNLRDQLLNLNSLLTANGNQEPGNLQNEQFQGEINLQTASARTFKPSLVPICIALLVCALLFFNFGYVVSNSISIPFILWEMHHLWSQRLSIHSSSRNNSGLWGIALVLCGVKQATISAYALIFTIFNCFLEDFALYIFTVVLWHSIIGLPVQDPEVIMTSDVPENNVPEDFDF</sequence>
<feature type="transmembrane region" description="Helical" evidence="2">
    <location>
        <begin position="249"/>
        <end position="276"/>
    </location>
</feature>
<feature type="compositionally biased region" description="Polar residues" evidence="1">
    <location>
        <begin position="90"/>
        <end position="106"/>
    </location>
</feature>
<dbReference type="AlphaFoldDB" id="A0AAE1NN43"/>
<feature type="compositionally biased region" description="Polar residues" evidence="1">
    <location>
        <begin position="138"/>
        <end position="148"/>
    </location>
</feature>
<dbReference type="PANTHER" id="PTHR15026">
    <property type="entry name" value="CALCIUM-SIGNAL MODULATING CYCLOPHILIN LIGAND CAML"/>
    <property type="match status" value="1"/>
</dbReference>
<keyword evidence="2" id="KW-0812">Transmembrane</keyword>